<reference evidence="3" key="1">
    <citation type="journal article" date="2017" name="Nat. Commun.">
        <title>The North American bullfrog draft genome provides insight into hormonal regulation of long noncoding RNA.</title>
        <authorList>
            <person name="Hammond S.A."/>
            <person name="Warren R.L."/>
            <person name="Vandervalk B.P."/>
            <person name="Kucuk E."/>
            <person name="Khan H."/>
            <person name="Gibb E.A."/>
            <person name="Pandoh P."/>
            <person name="Kirk H."/>
            <person name="Zhao Y."/>
            <person name="Jones M."/>
            <person name="Mungall A.J."/>
            <person name="Coope R."/>
            <person name="Pleasance S."/>
            <person name="Moore R.A."/>
            <person name="Holt R.A."/>
            <person name="Round J.M."/>
            <person name="Ohora S."/>
            <person name="Walle B.V."/>
            <person name="Veldhoen N."/>
            <person name="Helbing C.C."/>
            <person name="Birol I."/>
        </authorList>
    </citation>
    <scope>NUCLEOTIDE SEQUENCE [LARGE SCALE GENOMIC DNA]</scope>
</reference>
<dbReference type="EMBL" id="KV938666">
    <property type="protein sequence ID" value="PIO27615.1"/>
    <property type="molecule type" value="Genomic_DNA"/>
</dbReference>
<gene>
    <name evidence="2" type="ORF">AB205_0182680</name>
</gene>
<evidence type="ECO:0000313" key="2">
    <source>
        <dbReference type="EMBL" id="PIO27615.1"/>
    </source>
</evidence>
<dbReference type="AlphaFoldDB" id="A0A2G9RIK9"/>
<keyword evidence="3" id="KW-1185">Reference proteome</keyword>
<dbReference type="Proteomes" id="UP000228934">
    <property type="component" value="Unassembled WGS sequence"/>
</dbReference>
<feature type="region of interest" description="Disordered" evidence="1">
    <location>
        <begin position="25"/>
        <end position="59"/>
    </location>
</feature>
<sequence>MPPEDIPELSTQVSVWDKMYRGAGETSIKSIPSPPDPYRGSSKGVEGPREESPKTQDMEKEISICGKGGEILQVPQIGCSPQVQKKSDLSIEDSGVLKIRWIAALIVIVVFEIFSLDTSSGLSSRV</sequence>
<accession>A0A2G9RIK9</accession>
<organism evidence="2 3">
    <name type="scientific">Aquarana catesbeiana</name>
    <name type="common">American bullfrog</name>
    <name type="synonym">Rana catesbeiana</name>
    <dbReference type="NCBI Taxonomy" id="8400"/>
    <lineage>
        <taxon>Eukaryota</taxon>
        <taxon>Metazoa</taxon>
        <taxon>Chordata</taxon>
        <taxon>Craniata</taxon>
        <taxon>Vertebrata</taxon>
        <taxon>Euteleostomi</taxon>
        <taxon>Amphibia</taxon>
        <taxon>Batrachia</taxon>
        <taxon>Anura</taxon>
        <taxon>Neobatrachia</taxon>
        <taxon>Ranoidea</taxon>
        <taxon>Ranidae</taxon>
        <taxon>Aquarana</taxon>
    </lineage>
</organism>
<evidence type="ECO:0000313" key="3">
    <source>
        <dbReference type="Proteomes" id="UP000228934"/>
    </source>
</evidence>
<dbReference type="OrthoDB" id="8806754at2759"/>
<evidence type="ECO:0000256" key="1">
    <source>
        <dbReference type="SAM" id="MobiDB-lite"/>
    </source>
</evidence>
<proteinExistence type="predicted"/>
<name>A0A2G9RIK9_AQUCT</name>
<feature type="compositionally biased region" description="Basic and acidic residues" evidence="1">
    <location>
        <begin position="46"/>
        <end position="59"/>
    </location>
</feature>
<protein>
    <submittedName>
        <fullName evidence="2">Uncharacterized protein</fullName>
    </submittedName>
</protein>